<feature type="domain" description="AMP-binding enzyme C-terminal" evidence="5">
    <location>
        <begin position="1"/>
        <end position="71"/>
    </location>
</feature>
<dbReference type="PANTHER" id="PTHR43859">
    <property type="entry name" value="ACYL-ACTIVATING ENZYME"/>
    <property type="match status" value="1"/>
</dbReference>
<evidence type="ECO:0000259" key="5">
    <source>
        <dbReference type="Pfam" id="PF13193"/>
    </source>
</evidence>
<comment type="similarity">
    <text evidence="1">Belongs to the ATP-dependent AMP-binding enzyme family.</text>
</comment>
<gene>
    <name evidence="6" type="ORF">SAMN02746065_12927</name>
</gene>
<keyword evidence="2" id="KW-0436">Ligase</keyword>
<dbReference type="GO" id="GO:0006631">
    <property type="term" value="P:fatty acid metabolic process"/>
    <property type="evidence" value="ECO:0007669"/>
    <property type="project" value="UniProtKB-KW"/>
</dbReference>
<evidence type="ECO:0000256" key="3">
    <source>
        <dbReference type="ARBA" id="ARBA00022832"/>
    </source>
</evidence>
<protein>
    <submittedName>
        <fullName evidence="6">Fatty-acyl-CoA synthase</fullName>
    </submittedName>
</protein>
<dbReference type="Pfam" id="PF13193">
    <property type="entry name" value="AMP-binding_C"/>
    <property type="match status" value="1"/>
</dbReference>
<evidence type="ECO:0000256" key="2">
    <source>
        <dbReference type="ARBA" id="ARBA00022598"/>
    </source>
</evidence>
<dbReference type="OrthoDB" id="5296889at2"/>
<dbReference type="SUPFAM" id="SSF56801">
    <property type="entry name" value="Acetyl-CoA synthetase-like"/>
    <property type="match status" value="1"/>
</dbReference>
<evidence type="ECO:0000256" key="4">
    <source>
        <dbReference type="ARBA" id="ARBA00023098"/>
    </source>
</evidence>
<dbReference type="InterPro" id="IPR045851">
    <property type="entry name" value="AMP-bd_C_sf"/>
</dbReference>
<dbReference type="PANTHER" id="PTHR43859:SF4">
    <property type="entry name" value="BUTANOATE--COA LIGASE AAE1-RELATED"/>
    <property type="match status" value="1"/>
</dbReference>
<dbReference type="GO" id="GO:0016874">
    <property type="term" value="F:ligase activity"/>
    <property type="evidence" value="ECO:0007669"/>
    <property type="project" value="UniProtKB-KW"/>
</dbReference>
<sequence length="88" mass="10060">MAHPNVVEASVAGIPHPKWEERPLALVVLNNGTENVSENDMLDFIMPKFAKWQLPDRILFVDSIPKTSVGKFSKKDIRKEYGNFYSQQ</sequence>
<name>A0A1W2EDJ0_9BACT</name>
<evidence type="ECO:0000313" key="6">
    <source>
        <dbReference type="EMBL" id="SMD07727.1"/>
    </source>
</evidence>
<dbReference type="STRING" id="1121400.SAMN02746065_12927"/>
<evidence type="ECO:0000313" key="7">
    <source>
        <dbReference type="Proteomes" id="UP000192418"/>
    </source>
</evidence>
<dbReference type="EMBL" id="FWXY01000029">
    <property type="protein sequence ID" value="SMD07727.1"/>
    <property type="molecule type" value="Genomic_DNA"/>
</dbReference>
<organism evidence="6 7">
    <name type="scientific">Desulfocicer vacuolatum DSM 3385</name>
    <dbReference type="NCBI Taxonomy" id="1121400"/>
    <lineage>
        <taxon>Bacteria</taxon>
        <taxon>Pseudomonadati</taxon>
        <taxon>Thermodesulfobacteriota</taxon>
        <taxon>Desulfobacteria</taxon>
        <taxon>Desulfobacterales</taxon>
        <taxon>Desulfobacteraceae</taxon>
        <taxon>Desulfocicer</taxon>
    </lineage>
</organism>
<keyword evidence="3" id="KW-0276">Fatty acid metabolism</keyword>
<keyword evidence="7" id="KW-1185">Reference proteome</keyword>
<accession>A0A1W2EDJ0</accession>
<dbReference type="Gene3D" id="3.30.300.30">
    <property type="match status" value="1"/>
</dbReference>
<proteinExistence type="inferred from homology"/>
<dbReference type="Proteomes" id="UP000192418">
    <property type="component" value="Unassembled WGS sequence"/>
</dbReference>
<keyword evidence="4" id="KW-0443">Lipid metabolism</keyword>
<dbReference type="AlphaFoldDB" id="A0A1W2EDJ0"/>
<dbReference type="InterPro" id="IPR025110">
    <property type="entry name" value="AMP-bd_C"/>
</dbReference>
<reference evidence="6 7" key="1">
    <citation type="submission" date="2017-04" db="EMBL/GenBank/DDBJ databases">
        <authorList>
            <person name="Afonso C.L."/>
            <person name="Miller P.J."/>
            <person name="Scott M.A."/>
            <person name="Spackman E."/>
            <person name="Goraichik I."/>
            <person name="Dimitrov K.M."/>
            <person name="Suarez D.L."/>
            <person name="Swayne D.E."/>
        </authorList>
    </citation>
    <scope>NUCLEOTIDE SEQUENCE [LARGE SCALE GENOMIC DNA]</scope>
    <source>
        <strain evidence="6 7">DSM 3385</strain>
    </source>
</reference>
<evidence type="ECO:0000256" key="1">
    <source>
        <dbReference type="ARBA" id="ARBA00006432"/>
    </source>
</evidence>